<gene>
    <name evidence="1" type="ORF">M011DRAFT_277907</name>
</gene>
<proteinExistence type="predicted"/>
<sequence length="157" mass="17552">MRTAPERTFGTGHDSLIEYLSNFAIPRNSFQIVLYHGCSWISGAKNSGYQYELGASSCHRKARTVHPRSWRISTPCCLPSASTVLPSDSADCRPTLISLRPLPKRKRSPAIAVDTVVMTSKKITAVWTCTPFIVLSLDNATYHIPLLFFSGRWVCYK</sequence>
<dbReference type="EMBL" id="MU006565">
    <property type="protein sequence ID" value="KAF2749824.1"/>
    <property type="molecule type" value="Genomic_DNA"/>
</dbReference>
<evidence type="ECO:0000313" key="2">
    <source>
        <dbReference type="Proteomes" id="UP000799440"/>
    </source>
</evidence>
<name>A0A6A6VJD1_9PLEO</name>
<keyword evidence="2" id="KW-1185">Reference proteome</keyword>
<evidence type="ECO:0000313" key="1">
    <source>
        <dbReference type="EMBL" id="KAF2749824.1"/>
    </source>
</evidence>
<dbReference type="AlphaFoldDB" id="A0A6A6VJD1"/>
<protein>
    <submittedName>
        <fullName evidence="1">Uncharacterized protein</fullName>
    </submittedName>
</protein>
<dbReference type="Proteomes" id="UP000799440">
    <property type="component" value="Unassembled WGS sequence"/>
</dbReference>
<organism evidence="1 2">
    <name type="scientific">Sporormia fimetaria CBS 119925</name>
    <dbReference type="NCBI Taxonomy" id="1340428"/>
    <lineage>
        <taxon>Eukaryota</taxon>
        <taxon>Fungi</taxon>
        <taxon>Dikarya</taxon>
        <taxon>Ascomycota</taxon>
        <taxon>Pezizomycotina</taxon>
        <taxon>Dothideomycetes</taxon>
        <taxon>Pleosporomycetidae</taxon>
        <taxon>Pleosporales</taxon>
        <taxon>Sporormiaceae</taxon>
        <taxon>Sporormia</taxon>
    </lineage>
</organism>
<reference evidence="1" key="1">
    <citation type="journal article" date="2020" name="Stud. Mycol.">
        <title>101 Dothideomycetes genomes: a test case for predicting lifestyles and emergence of pathogens.</title>
        <authorList>
            <person name="Haridas S."/>
            <person name="Albert R."/>
            <person name="Binder M."/>
            <person name="Bloem J."/>
            <person name="Labutti K."/>
            <person name="Salamov A."/>
            <person name="Andreopoulos B."/>
            <person name="Baker S."/>
            <person name="Barry K."/>
            <person name="Bills G."/>
            <person name="Bluhm B."/>
            <person name="Cannon C."/>
            <person name="Castanera R."/>
            <person name="Culley D."/>
            <person name="Daum C."/>
            <person name="Ezra D."/>
            <person name="Gonzalez J."/>
            <person name="Henrissat B."/>
            <person name="Kuo A."/>
            <person name="Liang C."/>
            <person name="Lipzen A."/>
            <person name="Lutzoni F."/>
            <person name="Magnuson J."/>
            <person name="Mondo S."/>
            <person name="Nolan M."/>
            <person name="Ohm R."/>
            <person name="Pangilinan J."/>
            <person name="Park H.-J."/>
            <person name="Ramirez L."/>
            <person name="Alfaro M."/>
            <person name="Sun H."/>
            <person name="Tritt A."/>
            <person name="Yoshinaga Y."/>
            <person name="Zwiers L.-H."/>
            <person name="Turgeon B."/>
            <person name="Goodwin S."/>
            <person name="Spatafora J."/>
            <person name="Crous P."/>
            <person name="Grigoriev I."/>
        </authorList>
    </citation>
    <scope>NUCLEOTIDE SEQUENCE</scope>
    <source>
        <strain evidence="1">CBS 119925</strain>
    </source>
</reference>
<accession>A0A6A6VJD1</accession>